<dbReference type="Proteomes" id="UP000000768">
    <property type="component" value="Chromosome 1"/>
</dbReference>
<dbReference type="InParanoid" id="A0A1Z5S7F3"/>
<name>A0A1Z5S7F3_SORBI</name>
<reference evidence="1 2" key="1">
    <citation type="journal article" date="2009" name="Nature">
        <title>The Sorghum bicolor genome and the diversification of grasses.</title>
        <authorList>
            <person name="Paterson A.H."/>
            <person name="Bowers J.E."/>
            <person name="Bruggmann R."/>
            <person name="Dubchak I."/>
            <person name="Grimwood J."/>
            <person name="Gundlach H."/>
            <person name="Haberer G."/>
            <person name="Hellsten U."/>
            <person name="Mitros T."/>
            <person name="Poliakov A."/>
            <person name="Schmutz J."/>
            <person name="Spannagl M."/>
            <person name="Tang H."/>
            <person name="Wang X."/>
            <person name="Wicker T."/>
            <person name="Bharti A.K."/>
            <person name="Chapman J."/>
            <person name="Feltus F.A."/>
            <person name="Gowik U."/>
            <person name="Grigoriev I.V."/>
            <person name="Lyons E."/>
            <person name="Maher C.A."/>
            <person name="Martis M."/>
            <person name="Narechania A."/>
            <person name="Otillar R.P."/>
            <person name="Penning B.W."/>
            <person name="Salamov A.A."/>
            <person name="Wang Y."/>
            <person name="Zhang L."/>
            <person name="Carpita N.C."/>
            <person name="Freeling M."/>
            <person name="Gingle A.R."/>
            <person name="Hash C.T."/>
            <person name="Keller B."/>
            <person name="Klein P."/>
            <person name="Kresovich S."/>
            <person name="McCann M.C."/>
            <person name="Ming R."/>
            <person name="Peterson D.G."/>
            <person name="Mehboob-ur-Rahman"/>
            <person name="Ware D."/>
            <person name="Westhoff P."/>
            <person name="Mayer K.F."/>
            <person name="Messing J."/>
            <person name="Rokhsar D.S."/>
        </authorList>
    </citation>
    <scope>NUCLEOTIDE SEQUENCE [LARGE SCALE GENOMIC DNA]</scope>
    <source>
        <strain evidence="2">cv. BTx623</strain>
    </source>
</reference>
<proteinExistence type="predicted"/>
<accession>A0A1Z5S7F3</accession>
<reference evidence="2" key="2">
    <citation type="journal article" date="2018" name="Plant J.">
        <title>The Sorghum bicolor reference genome: improved assembly, gene annotations, a transcriptome atlas, and signatures of genome organization.</title>
        <authorList>
            <person name="McCormick R.F."/>
            <person name="Truong S.K."/>
            <person name="Sreedasyam A."/>
            <person name="Jenkins J."/>
            <person name="Shu S."/>
            <person name="Sims D."/>
            <person name="Kennedy M."/>
            <person name="Amirebrahimi M."/>
            <person name="Weers B.D."/>
            <person name="McKinley B."/>
            <person name="Mattison A."/>
            <person name="Morishige D.T."/>
            <person name="Grimwood J."/>
            <person name="Schmutz J."/>
            <person name="Mullet J.E."/>
        </authorList>
    </citation>
    <scope>NUCLEOTIDE SEQUENCE [LARGE SCALE GENOMIC DNA]</scope>
    <source>
        <strain evidence="2">cv. BTx623</strain>
    </source>
</reference>
<evidence type="ECO:0000313" key="1">
    <source>
        <dbReference type="EMBL" id="OQU91863.1"/>
    </source>
</evidence>
<dbReference type="EMBL" id="CM000760">
    <property type="protein sequence ID" value="OQU91863.1"/>
    <property type="molecule type" value="Genomic_DNA"/>
</dbReference>
<evidence type="ECO:0000313" key="2">
    <source>
        <dbReference type="Proteomes" id="UP000000768"/>
    </source>
</evidence>
<dbReference type="Gramene" id="OQU91863">
    <property type="protein sequence ID" value="OQU91863"/>
    <property type="gene ID" value="SORBI_3001G260550"/>
</dbReference>
<protein>
    <submittedName>
        <fullName evidence="1">Uncharacterized protein</fullName>
    </submittedName>
</protein>
<organism evidence="1 2">
    <name type="scientific">Sorghum bicolor</name>
    <name type="common">Sorghum</name>
    <name type="synonym">Sorghum vulgare</name>
    <dbReference type="NCBI Taxonomy" id="4558"/>
    <lineage>
        <taxon>Eukaryota</taxon>
        <taxon>Viridiplantae</taxon>
        <taxon>Streptophyta</taxon>
        <taxon>Embryophyta</taxon>
        <taxon>Tracheophyta</taxon>
        <taxon>Spermatophyta</taxon>
        <taxon>Magnoliopsida</taxon>
        <taxon>Liliopsida</taxon>
        <taxon>Poales</taxon>
        <taxon>Poaceae</taxon>
        <taxon>PACMAD clade</taxon>
        <taxon>Panicoideae</taxon>
        <taxon>Andropogonodae</taxon>
        <taxon>Andropogoneae</taxon>
        <taxon>Sorghinae</taxon>
        <taxon>Sorghum</taxon>
    </lineage>
</organism>
<keyword evidence="2" id="KW-1185">Reference proteome</keyword>
<sequence length="58" mass="6900">MYQRGIPAPQKFCRFFVRFSTAFLKRPQNPRNMQIPCGFCPKTQVRSRDCRPGFGFRQ</sequence>
<gene>
    <name evidence="1" type="ORF">SORBI_3001G260550</name>
</gene>
<dbReference type="AlphaFoldDB" id="A0A1Z5S7F3"/>